<organism evidence="3 4">
    <name type="scientific">Hanamia caeni</name>
    <dbReference type="NCBI Taxonomy" id="2294116"/>
    <lineage>
        <taxon>Bacteria</taxon>
        <taxon>Pseudomonadati</taxon>
        <taxon>Bacteroidota</taxon>
        <taxon>Chitinophagia</taxon>
        <taxon>Chitinophagales</taxon>
        <taxon>Chitinophagaceae</taxon>
        <taxon>Hanamia</taxon>
    </lineage>
</organism>
<dbReference type="AlphaFoldDB" id="A0A3M9NI03"/>
<dbReference type="RefSeq" id="WP_123120267.1">
    <property type="nucleotide sequence ID" value="NZ_RJJR01000005.1"/>
</dbReference>
<dbReference type="Pfam" id="PF11028">
    <property type="entry name" value="TMEM260-like"/>
    <property type="match status" value="1"/>
</dbReference>
<feature type="transmembrane region" description="Helical" evidence="2">
    <location>
        <begin position="297"/>
        <end position="316"/>
    </location>
</feature>
<feature type="transmembrane region" description="Helical" evidence="2">
    <location>
        <begin position="75"/>
        <end position="96"/>
    </location>
</feature>
<feature type="transmembrane region" description="Helical" evidence="2">
    <location>
        <begin position="116"/>
        <end position="134"/>
    </location>
</feature>
<feature type="compositionally biased region" description="Polar residues" evidence="1">
    <location>
        <begin position="1013"/>
        <end position="1030"/>
    </location>
</feature>
<dbReference type="EMBL" id="RJJR01000005">
    <property type="protein sequence ID" value="RNI37426.1"/>
    <property type="molecule type" value="Genomic_DNA"/>
</dbReference>
<feature type="transmembrane region" description="Helical" evidence="2">
    <location>
        <begin position="510"/>
        <end position="526"/>
    </location>
</feature>
<feature type="region of interest" description="Disordered" evidence="1">
    <location>
        <begin position="1013"/>
        <end position="1036"/>
    </location>
</feature>
<feature type="transmembrane region" description="Helical" evidence="2">
    <location>
        <begin position="186"/>
        <end position="216"/>
    </location>
</feature>
<feature type="transmembrane region" description="Helical" evidence="2">
    <location>
        <begin position="533"/>
        <end position="551"/>
    </location>
</feature>
<accession>A0A3M9NI03</accession>
<evidence type="ECO:0000313" key="4">
    <source>
        <dbReference type="Proteomes" id="UP000267223"/>
    </source>
</evidence>
<dbReference type="PANTHER" id="PTHR16214">
    <property type="entry name" value="TRANSMEMBRANE PROTEIN 260"/>
    <property type="match status" value="1"/>
</dbReference>
<comment type="caution">
    <text evidence="3">The sequence shown here is derived from an EMBL/GenBank/DDBJ whole genome shotgun (WGS) entry which is preliminary data.</text>
</comment>
<proteinExistence type="predicted"/>
<feature type="transmembrane region" description="Helical" evidence="2">
    <location>
        <begin position="563"/>
        <end position="583"/>
    </location>
</feature>
<feature type="transmembrane region" description="Helical" evidence="2">
    <location>
        <begin position="268"/>
        <end position="290"/>
    </location>
</feature>
<keyword evidence="2" id="KW-1133">Transmembrane helix</keyword>
<dbReference type="OrthoDB" id="9807602at2"/>
<name>A0A3M9NI03_9BACT</name>
<keyword evidence="2" id="KW-0812">Transmembrane</keyword>
<feature type="transmembrane region" description="Helical" evidence="2">
    <location>
        <begin position="12"/>
        <end position="33"/>
    </location>
</feature>
<gene>
    <name evidence="3" type="ORF">EFY79_08495</name>
</gene>
<dbReference type="PANTHER" id="PTHR16214:SF3">
    <property type="entry name" value="TRANSMEMBRANE PROTEIN 260"/>
    <property type="match status" value="1"/>
</dbReference>
<sequence>MSYKRINNITGWVICAIACFVYLATMEATGSFWDCGEFASSAYKLQIPHPPGAPLFILIGRLFMAPFSNPNTAILGLNTMSALMSGFCILFLFWTITHFARKLLEKNNPNALTEGQIFTIMAAGVVGALAYTFSDSFWYSAVESEVYASSSFFTAIVFWAALKWEDAVTQEKLRGVKGNFTPADRWLILIFYMVGLAVGVHLLAILTIPAIVMLYYFKRYKVTKWGTFWAFIAACVVTGIVQVPMIQWSIKLASKFDILFTNSFGLPFFTGFTFFFVLIALLIFVMLRVAKRKDWNFLRLAMWAFAFVLLGFSTYFTTMIRSNADPAIDMFNVDNPLSLEGYLTREQYGDWPILKGQDFTDEPTSQNYEDTYVKGDDKYVKKGKKVVTEYDPSDLHFFPRMWDNSNDQGHADYYASFAGIQKDQKTGKYYEKPTMADNISFFFSYQLNWMYIRYFMWNFAGKQNDLQGIDMGNVRDGNWITGISFLDNARLGDQSKMPQSLKENKANNKLFALPLILGILGLLYQYQKDKEDTLVVGLLFFFTGIAIVFYLNQPGNQPRERDYAYVGSFYAFAVWIGIGVMYVKDLFQKYMKPNMANYAAAGLCLLAVPVLMAGQEWNDHDRSQKTLARDIAKDYLESCAPNAILITFGDNDTYPLWFDQEVLGIRRDVRVINSSLLGTDWYLNELRYKINKSDPVPQIWNANQILGSNRDAIYFFPDLPGAKVDQNTPMDLYNMMKNYAGSDEPSKMYQNGSDFINIFPSQNVEVPVDTALVRQNGTVNPDDTVLSKIQFTIPKNVLLKNESAILNIIAANKWKRPIYFTAHYSDLGFGQYLRTDGLTYRLVPVKSADVNDTWAYNVMMKKFAFGGADKPGTYFDETNRQQLNTLRMQYSQVANSLVDKGKIDEAKQLLEKCDKNMLPENFPYAMASRREQQNQISAQFLLAAYRAGDTVLAKKISNALRADLEQQVMYFNSLNENRQQYLAYDNQIVTQLLQQLQGMEQYFTKPLMNLPSPESTNKVITNTPALQNDTQPHDKP</sequence>
<feature type="transmembrane region" description="Helical" evidence="2">
    <location>
        <begin position="228"/>
        <end position="248"/>
    </location>
</feature>
<dbReference type="InterPro" id="IPR052724">
    <property type="entry name" value="GT117_domain-containing"/>
</dbReference>
<keyword evidence="2" id="KW-0472">Membrane</keyword>
<evidence type="ECO:0000313" key="3">
    <source>
        <dbReference type="EMBL" id="RNI37426.1"/>
    </source>
</evidence>
<keyword evidence="4" id="KW-1185">Reference proteome</keyword>
<evidence type="ECO:0000256" key="1">
    <source>
        <dbReference type="SAM" id="MobiDB-lite"/>
    </source>
</evidence>
<dbReference type="Proteomes" id="UP000267223">
    <property type="component" value="Unassembled WGS sequence"/>
</dbReference>
<dbReference type="InterPro" id="IPR021280">
    <property type="entry name" value="TMEM260-like"/>
</dbReference>
<reference evidence="3 4" key="1">
    <citation type="submission" date="2018-11" db="EMBL/GenBank/DDBJ databases">
        <title>Draft genome sequence of Ferruginibacter sp. BO-59.</title>
        <authorList>
            <person name="Im W.T."/>
        </authorList>
    </citation>
    <scope>NUCLEOTIDE SEQUENCE [LARGE SCALE GENOMIC DNA]</scope>
    <source>
        <strain evidence="3 4">BO-59</strain>
    </source>
</reference>
<evidence type="ECO:0000256" key="2">
    <source>
        <dbReference type="SAM" id="Phobius"/>
    </source>
</evidence>
<protein>
    <submittedName>
        <fullName evidence="3">DUF2723 domain-containing protein</fullName>
    </submittedName>
</protein>